<proteinExistence type="predicted"/>
<comment type="caution">
    <text evidence="1">The sequence shown here is derived from an EMBL/GenBank/DDBJ whole genome shotgun (WGS) entry which is preliminary data.</text>
</comment>
<organism evidence="1 2">
    <name type="scientific">Clonorchis sinensis</name>
    <name type="common">Chinese liver fluke</name>
    <dbReference type="NCBI Taxonomy" id="79923"/>
    <lineage>
        <taxon>Eukaryota</taxon>
        <taxon>Metazoa</taxon>
        <taxon>Spiralia</taxon>
        <taxon>Lophotrochozoa</taxon>
        <taxon>Platyhelminthes</taxon>
        <taxon>Trematoda</taxon>
        <taxon>Digenea</taxon>
        <taxon>Opisthorchiida</taxon>
        <taxon>Opisthorchiata</taxon>
        <taxon>Opisthorchiidae</taxon>
        <taxon>Clonorchis</taxon>
    </lineage>
</organism>
<dbReference type="AlphaFoldDB" id="A0A8T1MKW8"/>
<sequence length="128" mass="14718">MLKGKRSLCSRHKPAVEETGHVTKLSIDLEVKAAFVQRNLLISQSVIRTGKQDRISYKNKLDVLVHSLHTTRIRQLRPTYWLTHRLSKYCESCAPVEGTIPNHRFFSQKRFLVSSTSRRIFGIGLRSG</sequence>
<evidence type="ECO:0000313" key="2">
    <source>
        <dbReference type="Proteomes" id="UP000286415"/>
    </source>
</evidence>
<reference evidence="1 2" key="1">
    <citation type="journal article" date="2018" name="Biotechnol. Adv.">
        <title>Improved genomic resources and new bioinformatic workflow for the carcinogenic parasite Clonorchis sinensis: Biotechnological implications.</title>
        <authorList>
            <person name="Wang D."/>
            <person name="Korhonen P.K."/>
            <person name="Gasser R.B."/>
            <person name="Young N.D."/>
        </authorList>
    </citation>
    <scope>NUCLEOTIDE SEQUENCE [LARGE SCALE GENOMIC DNA]</scope>
    <source>
        <strain evidence="1">Cs-k2</strain>
    </source>
</reference>
<accession>A0A8T1MKW8</accession>
<gene>
    <name evidence="1" type="ORF">CSKR_201000</name>
</gene>
<protein>
    <submittedName>
        <fullName evidence="1">Uncharacterized protein</fullName>
    </submittedName>
</protein>
<evidence type="ECO:0000313" key="1">
    <source>
        <dbReference type="EMBL" id="KAG5449588.1"/>
    </source>
</evidence>
<keyword evidence="2" id="KW-1185">Reference proteome</keyword>
<dbReference type="Proteomes" id="UP000286415">
    <property type="component" value="Unassembled WGS sequence"/>
</dbReference>
<name>A0A8T1MKW8_CLOSI</name>
<reference evidence="1 2" key="2">
    <citation type="journal article" date="2021" name="Genomics">
        <title>High-quality reference genome for Clonorchis sinensis.</title>
        <authorList>
            <person name="Young N.D."/>
            <person name="Stroehlein A.J."/>
            <person name="Kinkar L."/>
            <person name="Wang T."/>
            <person name="Sohn W.M."/>
            <person name="Chang B.C.H."/>
            <person name="Kaur P."/>
            <person name="Weisz D."/>
            <person name="Dudchenko O."/>
            <person name="Aiden E.L."/>
            <person name="Korhonen P.K."/>
            <person name="Gasser R.B."/>
        </authorList>
    </citation>
    <scope>NUCLEOTIDE SEQUENCE [LARGE SCALE GENOMIC DNA]</scope>
    <source>
        <strain evidence="1">Cs-k2</strain>
    </source>
</reference>
<dbReference type="EMBL" id="NIRI02000042">
    <property type="protein sequence ID" value="KAG5449588.1"/>
    <property type="molecule type" value="Genomic_DNA"/>
</dbReference>